<gene>
    <name evidence="3" type="ORF">F9L07_16325</name>
</gene>
<protein>
    <recommendedName>
        <fullName evidence="2">VOC domain-containing protein</fullName>
    </recommendedName>
</protein>
<dbReference type="Proteomes" id="UP000449906">
    <property type="component" value="Unassembled WGS sequence"/>
</dbReference>
<evidence type="ECO:0000313" key="3">
    <source>
        <dbReference type="EMBL" id="KAB2813235.1"/>
    </source>
</evidence>
<dbReference type="Gene3D" id="3.10.180.10">
    <property type="entry name" value="2,3-Dihydroxybiphenyl 1,2-Dioxygenase, domain 1"/>
    <property type="match status" value="1"/>
</dbReference>
<feature type="domain" description="VOC" evidence="2">
    <location>
        <begin position="6"/>
        <end position="132"/>
    </location>
</feature>
<dbReference type="AlphaFoldDB" id="A0A7J5E4W5"/>
<evidence type="ECO:0000256" key="1">
    <source>
        <dbReference type="ARBA" id="ARBA00022723"/>
    </source>
</evidence>
<reference evidence="3 4" key="1">
    <citation type="submission" date="2019-09" db="EMBL/GenBank/DDBJ databases">
        <title>Pimelobacter sp. isolated from Paulinella.</title>
        <authorList>
            <person name="Jeong S.E."/>
        </authorList>
    </citation>
    <scope>NUCLEOTIDE SEQUENCE [LARGE SCALE GENOMIC DNA]</scope>
    <source>
        <strain evidence="3 4">Pch-N</strain>
    </source>
</reference>
<evidence type="ECO:0000313" key="4">
    <source>
        <dbReference type="Proteomes" id="UP000449906"/>
    </source>
</evidence>
<comment type="caution">
    <text evidence="3">The sequence shown here is derived from an EMBL/GenBank/DDBJ whole genome shotgun (WGS) entry which is preliminary data.</text>
</comment>
<dbReference type="PANTHER" id="PTHR43048">
    <property type="entry name" value="METHYLMALONYL-COA EPIMERASE"/>
    <property type="match status" value="1"/>
</dbReference>
<dbReference type="GO" id="GO:0004493">
    <property type="term" value="F:methylmalonyl-CoA epimerase activity"/>
    <property type="evidence" value="ECO:0007669"/>
    <property type="project" value="TreeGrafter"/>
</dbReference>
<accession>A0A7J5E4W5</accession>
<dbReference type="GO" id="GO:0046491">
    <property type="term" value="P:L-methylmalonyl-CoA metabolic process"/>
    <property type="evidence" value="ECO:0007669"/>
    <property type="project" value="TreeGrafter"/>
</dbReference>
<dbReference type="Pfam" id="PF13669">
    <property type="entry name" value="Glyoxalase_4"/>
    <property type="match status" value="1"/>
</dbReference>
<dbReference type="InterPro" id="IPR029068">
    <property type="entry name" value="Glyas_Bleomycin-R_OHBP_Dase"/>
</dbReference>
<dbReference type="PANTHER" id="PTHR43048:SF5">
    <property type="entry name" value="BLR5325 PROTEIN"/>
    <property type="match status" value="1"/>
</dbReference>
<evidence type="ECO:0000259" key="2">
    <source>
        <dbReference type="PROSITE" id="PS51819"/>
    </source>
</evidence>
<dbReference type="EMBL" id="WBVM01000001">
    <property type="protein sequence ID" value="KAB2813235.1"/>
    <property type="molecule type" value="Genomic_DNA"/>
</dbReference>
<sequence length="145" mass="15434">MTVFRRIDHVGVVVDDLVHAGAVLRLLGFSLIRAQEVPERGVSIAFYGCGDGQIELIEPLRADIRGARLGSGAIARIEHIGVEVDSVHAVADALQALGVALTHADPVQIGPNLSNWTKIATTAGIQFQLVERRDPGSSETSEATF</sequence>
<name>A0A7J5E4W5_NOCSI</name>
<proteinExistence type="predicted"/>
<dbReference type="InterPro" id="IPR037523">
    <property type="entry name" value="VOC_core"/>
</dbReference>
<dbReference type="GO" id="GO:0046872">
    <property type="term" value="F:metal ion binding"/>
    <property type="evidence" value="ECO:0007669"/>
    <property type="project" value="UniProtKB-KW"/>
</dbReference>
<dbReference type="SUPFAM" id="SSF54593">
    <property type="entry name" value="Glyoxalase/Bleomycin resistance protein/Dihydroxybiphenyl dioxygenase"/>
    <property type="match status" value="1"/>
</dbReference>
<dbReference type="InterPro" id="IPR051785">
    <property type="entry name" value="MMCE/EMCE_epimerase"/>
</dbReference>
<keyword evidence="1" id="KW-0479">Metal-binding</keyword>
<dbReference type="PROSITE" id="PS51819">
    <property type="entry name" value="VOC"/>
    <property type="match status" value="1"/>
</dbReference>
<organism evidence="3 4">
    <name type="scientific">Nocardioides simplex</name>
    <name type="common">Arthrobacter simplex</name>
    <dbReference type="NCBI Taxonomy" id="2045"/>
    <lineage>
        <taxon>Bacteria</taxon>
        <taxon>Bacillati</taxon>
        <taxon>Actinomycetota</taxon>
        <taxon>Actinomycetes</taxon>
        <taxon>Propionibacteriales</taxon>
        <taxon>Nocardioidaceae</taxon>
        <taxon>Pimelobacter</taxon>
    </lineage>
</organism>